<reference evidence="1 2" key="1">
    <citation type="journal article" date="2021" name="Elife">
        <title>Chloroplast acquisition without the gene transfer in kleptoplastic sea slugs, Plakobranchus ocellatus.</title>
        <authorList>
            <person name="Maeda T."/>
            <person name="Takahashi S."/>
            <person name="Yoshida T."/>
            <person name="Shimamura S."/>
            <person name="Takaki Y."/>
            <person name="Nagai Y."/>
            <person name="Toyoda A."/>
            <person name="Suzuki Y."/>
            <person name="Arimoto A."/>
            <person name="Ishii H."/>
            <person name="Satoh N."/>
            <person name="Nishiyama T."/>
            <person name="Hasebe M."/>
            <person name="Maruyama T."/>
            <person name="Minagawa J."/>
            <person name="Obokata J."/>
            <person name="Shigenobu S."/>
        </authorList>
    </citation>
    <scope>NUCLEOTIDE SEQUENCE [LARGE SCALE GENOMIC DNA]</scope>
</reference>
<dbReference type="Proteomes" id="UP000735302">
    <property type="component" value="Unassembled WGS sequence"/>
</dbReference>
<accession>A0AAV4CJC2</accession>
<dbReference type="AlphaFoldDB" id="A0AAV4CJC2"/>
<dbReference type="EMBL" id="BLXT01006697">
    <property type="protein sequence ID" value="GFO32914.1"/>
    <property type="molecule type" value="Genomic_DNA"/>
</dbReference>
<evidence type="ECO:0000313" key="2">
    <source>
        <dbReference type="Proteomes" id="UP000735302"/>
    </source>
</evidence>
<sequence>MDKSLSHPLSEQGERLASRLVQRKLYDGPNKRKTLLKIKTRGQPLTYMKVALAKKCSQNVGATTLKKRAGLVHSARRVVDSKMDVELGVIPRTRRGQVINKVNIS</sequence>
<keyword evidence="2" id="KW-1185">Reference proteome</keyword>
<gene>
    <name evidence="1" type="ORF">PoB_005941900</name>
</gene>
<organism evidence="1 2">
    <name type="scientific">Plakobranchus ocellatus</name>
    <dbReference type="NCBI Taxonomy" id="259542"/>
    <lineage>
        <taxon>Eukaryota</taxon>
        <taxon>Metazoa</taxon>
        <taxon>Spiralia</taxon>
        <taxon>Lophotrochozoa</taxon>
        <taxon>Mollusca</taxon>
        <taxon>Gastropoda</taxon>
        <taxon>Heterobranchia</taxon>
        <taxon>Euthyneura</taxon>
        <taxon>Panpulmonata</taxon>
        <taxon>Sacoglossa</taxon>
        <taxon>Placobranchoidea</taxon>
        <taxon>Plakobranchidae</taxon>
        <taxon>Plakobranchus</taxon>
    </lineage>
</organism>
<name>A0AAV4CJC2_9GAST</name>
<proteinExistence type="predicted"/>
<comment type="caution">
    <text evidence="1">The sequence shown here is derived from an EMBL/GenBank/DDBJ whole genome shotgun (WGS) entry which is preliminary data.</text>
</comment>
<protein>
    <submittedName>
        <fullName evidence="1">Uncharacterized protein</fullName>
    </submittedName>
</protein>
<evidence type="ECO:0000313" key="1">
    <source>
        <dbReference type="EMBL" id="GFO32914.1"/>
    </source>
</evidence>